<keyword evidence="4 6" id="KW-1133">Transmembrane helix</keyword>
<gene>
    <name evidence="8" type="ORF">YK48G_00860</name>
</gene>
<dbReference type="RefSeq" id="WP_203628742.1">
    <property type="nucleotide sequence ID" value="NZ_BNJR01000004.1"/>
</dbReference>
<dbReference type="PANTHER" id="PTHR33885:SF3">
    <property type="entry name" value="PHAGE SHOCK PROTEIN C"/>
    <property type="match status" value="1"/>
</dbReference>
<evidence type="ECO:0000259" key="7">
    <source>
        <dbReference type="Pfam" id="PF04024"/>
    </source>
</evidence>
<dbReference type="Pfam" id="PF04024">
    <property type="entry name" value="PspC"/>
    <property type="match status" value="1"/>
</dbReference>
<dbReference type="PANTHER" id="PTHR33885">
    <property type="entry name" value="PHAGE SHOCK PROTEIN C"/>
    <property type="match status" value="1"/>
</dbReference>
<evidence type="ECO:0000256" key="6">
    <source>
        <dbReference type="SAM" id="Phobius"/>
    </source>
</evidence>
<keyword evidence="5 6" id="KW-0472">Membrane</keyword>
<dbReference type="InterPro" id="IPR052027">
    <property type="entry name" value="PspC"/>
</dbReference>
<comment type="subcellular location">
    <subcellularLocation>
        <location evidence="1">Cell membrane</location>
        <topology evidence="1">Single-pass membrane protein</topology>
    </subcellularLocation>
</comment>
<protein>
    <submittedName>
        <fullName evidence="8">PspC domain-containing protein</fullName>
    </submittedName>
</protein>
<reference evidence="8 9" key="1">
    <citation type="journal article" date="2021" name="Int. J. Syst. Evol. Microbiol.">
        <title>Lentilactobacillus fungorum sp. nov., isolated from spent mushroom substrates.</title>
        <authorList>
            <person name="Tohno M."/>
            <person name="Tanizawa Y."/>
            <person name="Kojima Y."/>
            <person name="Sakamoto M."/>
            <person name="Ohkuma M."/>
            <person name="Kobayashi H."/>
        </authorList>
    </citation>
    <scope>NUCLEOTIDE SEQUENCE [LARGE SCALE GENOMIC DNA]</scope>
    <source>
        <strain evidence="8 9">YK48G</strain>
    </source>
</reference>
<keyword evidence="3 6" id="KW-0812">Transmembrane</keyword>
<organism evidence="8 9">
    <name type="scientific">Lentilactobacillus fungorum</name>
    <dbReference type="NCBI Taxonomy" id="2201250"/>
    <lineage>
        <taxon>Bacteria</taxon>
        <taxon>Bacillati</taxon>
        <taxon>Bacillota</taxon>
        <taxon>Bacilli</taxon>
        <taxon>Lactobacillales</taxon>
        <taxon>Lactobacillaceae</taxon>
        <taxon>Lentilactobacillus</taxon>
    </lineage>
</organism>
<evidence type="ECO:0000256" key="3">
    <source>
        <dbReference type="ARBA" id="ARBA00022692"/>
    </source>
</evidence>
<evidence type="ECO:0000256" key="2">
    <source>
        <dbReference type="ARBA" id="ARBA00022475"/>
    </source>
</evidence>
<accession>A0ABQ3VWU3</accession>
<feature type="transmembrane region" description="Helical" evidence="6">
    <location>
        <begin position="34"/>
        <end position="57"/>
    </location>
</feature>
<evidence type="ECO:0000256" key="1">
    <source>
        <dbReference type="ARBA" id="ARBA00004162"/>
    </source>
</evidence>
<comment type="caution">
    <text evidence="8">The sequence shown here is derived from an EMBL/GenBank/DDBJ whole genome shotgun (WGS) entry which is preliminary data.</text>
</comment>
<name>A0ABQ3VWU3_9LACO</name>
<dbReference type="Proteomes" id="UP000604765">
    <property type="component" value="Unassembled WGS sequence"/>
</dbReference>
<keyword evidence="9" id="KW-1185">Reference proteome</keyword>
<proteinExistence type="predicted"/>
<evidence type="ECO:0000256" key="5">
    <source>
        <dbReference type="ARBA" id="ARBA00023136"/>
    </source>
</evidence>
<evidence type="ECO:0000313" key="9">
    <source>
        <dbReference type="Proteomes" id="UP000604765"/>
    </source>
</evidence>
<dbReference type="InterPro" id="IPR007168">
    <property type="entry name" value="Phageshock_PspC_N"/>
</dbReference>
<sequence length="62" mass="6981">MKIHIQRSNDDRIIAGVLGGISEHFNWSPTLVRVLFVILGLTPLVPGIIIYLVLWILMEDPS</sequence>
<evidence type="ECO:0000256" key="4">
    <source>
        <dbReference type="ARBA" id="ARBA00022989"/>
    </source>
</evidence>
<evidence type="ECO:0000313" key="8">
    <source>
        <dbReference type="EMBL" id="GHP12661.1"/>
    </source>
</evidence>
<dbReference type="EMBL" id="BNJR01000004">
    <property type="protein sequence ID" value="GHP12661.1"/>
    <property type="molecule type" value="Genomic_DNA"/>
</dbReference>
<keyword evidence="2" id="KW-1003">Cell membrane</keyword>
<feature type="domain" description="Phage shock protein PspC N-terminal" evidence="7">
    <location>
        <begin position="6"/>
        <end position="59"/>
    </location>
</feature>